<dbReference type="PANTHER" id="PTHR43567">
    <property type="entry name" value="FLAVOREDOXIN-RELATED-RELATED"/>
    <property type="match status" value="1"/>
</dbReference>
<dbReference type="Pfam" id="PF01613">
    <property type="entry name" value="Flavin_Reduct"/>
    <property type="match status" value="1"/>
</dbReference>
<sequence length="178" mass="19335">MAKRSFPLSKVYGLLEPGPVVLLTTVRGGVPDVMTLSWHVMLEFEPPLVGVVLSDRDYSYDSLAASRECVIAIPTVDIAHAVVGCGNTSGRDTDKFAAFGLTALPASQVAAPLIAECQANLECRVVDTTLVARYGFFVLEVVKAWIDPARRGQQTLHHRGYGDFMVSGTTIRLPSRMR</sequence>
<protein>
    <submittedName>
        <fullName evidence="5">Flavin reductase family protein</fullName>
    </submittedName>
</protein>
<dbReference type="Gene3D" id="2.30.110.10">
    <property type="entry name" value="Electron Transport, Fmn-binding Protein, Chain A"/>
    <property type="match status" value="1"/>
</dbReference>
<dbReference type="InterPro" id="IPR052174">
    <property type="entry name" value="Flavoredoxin"/>
</dbReference>
<dbReference type="InterPro" id="IPR012349">
    <property type="entry name" value="Split_barrel_FMN-bd"/>
</dbReference>
<evidence type="ECO:0000256" key="2">
    <source>
        <dbReference type="ARBA" id="ARBA00022630"/>
    </source>
</evidence>
<dbReference type="SUPFAM" id="SSF50475">
    <property type="entry name" value="FMN-binding split barrel"/>
    <property type="match status" value="1"/>
</dbReference>
<dbReference type="GO" id="GO:0010181">
    <property type="term" value="F:FMN binding"/>
    <property type="evidence" value="ECO:0007669"/>
    <property type="project" value="InterPro"/>
</dbReference>
<evidence type="ECO:0000256" key="1">
    <source>
        <dbReference type="ARBA" id="ARBA00001917"/>
    </source>
</evidence>
<dbReference type="Proteomes" id="UP000307956">
    <property type="component" value="Unassembled WGS sequence"/>
</dbReference>
<dbReference type="RefSeq" id="WP_136384594.1">
    <property type="nucleotide sequence ID" value="NZ_SSOD01000005.1"/>
</dbReference>
<dbReference type="InterPro" id="IPR002563">
    <property type="entry name" value="Flavin_Rdtase-like_dom"/>
</dbReference>
<dbReference type="EMBL" id="SSOD01000005">
    <property type="protein sequence ID" value="THF62231.1"/>
    <property type="molecule type" value="Genomic_DNA"/>
</dbReference>
<keyword evidence="6" id="KW-1185">Reference proteome</keyword>
<evidence type="ECO:0000313" key="6">
    <source>
        <dbReference type="Proteomes" id="UP000307956"/>
    </source>
</evidence>
<comment type="cofactor">
    <cofactor evidence="1">
        <name>FMN</name>
        <dbReference type="ChEBI" id="CHEBI:58210"/>
    </cofactor>
</comment>
<dbReference type="GO" id="GO:0016646">
    <property type="term" value="F:oxidoreductase activity, acting on the CH-NH group of donors, NAD or NADP as acceptor"/>
    <property type="evidence" value="ECO:0007669"/>
    <property type="project" value="UniProtKB-ARBA"/>
</dbReference>
<gene>
    <name evidence="5" type="ORF">E6O51_08760</name>
</gene>
<evidence type="ECO:0000313" key="5">
    <source>
        <dbReference type="EMBL" id="THF62231.1"/>
    </source>
</evidence>
<keyword evidence="2" id="KW-0285">Flavoprotein</keyword>
<evidence type="ECO:0000259" key="4">
    <source>
        <dbReference type="SMART" id="SM00903"/>
    </source>
</evidence>
<feature type="domain" description="Flavin reductase like" evidence="4">
    <location>
        <begin position="13"/>
        <end position="165"/>
    </location>
</feature>
<comment type="similarity">
    <text evidence="3">Belongs to the flavoredoxin family.</text>
</comment>
<dbReference type="SMART" id="SM00903">
    <property type="entry name" value="Flavin_Reduct"/>
    <property type="match status" value="1"/>
</dbReference>
<accession>A0A4S4AR36</accession>
<dbReference type="OrthoDB" id="9792436at2"/>
<organism evidence="5 6">
    <name type="scientific">Pseudothauera rhizosphaerae</name>
    <dbReference type="NCBI Taxonomy" id="2565932"/>
    <lineage>
        <taxon>Bacteria</taxon>
        <taxon>Pseudomonadati</taxon>
        <taxon>Pseudomonadota</taxon>
        <taxon>Betaproteobacteria</taxon>
        <taxon>Rhodocyclales</taxon>
        <taxon>Zoogloeaceae</taxon>
        <taxon>Pseudothauera</taxon>
    </lineage>
</organism>
<reference evidence="5 6" key="1">
    <citation type="submission" date="2019-04" db="EMBL/GenBank/DDBJ databases">
        <title>Azoarcus rhizosphaerae sp. nov. isolated from rhizosphere of Ficus religiosa.</title>
        <authorList>
            <person name="Lin S.-Y."/>
            <person name="Hameed A."/>
            <person name="Hsu Y.-H."/>
            <person name="Young C.-C."/>
        </authorList>
    </citation>
    <scope>NUCLEOTIDE SEQUENCE [LARGE SCALE GENOMIC DNA]</scope>
    <source>
        <strain evidence="5 6">CC-YHH848</strain>
    </source>
</reference>
<comment type="caution">
    <text evidence="5">The sequence shown here is derived from an EMBL/GenBank/DDBJ whole genome shotgun (WGS) entry which is preliminary data.</text>
</comment>
<evidence type="ECO:0000256" key="3">
    <source>
        <dbReference type="ARBA" id="ARBA00038054"/>
    </source>
</evidence>
<dbReference type="AlphaFoldDB" id="A0A4S4AR36"/>
<name>A0A4S4AR36_9RHOO</name>
<proteinExistence type="inferred from homology"/>
<dbReference type="PANTHER" id="PTHR43567:SF1">
    <property type="entry name" value="FLAVOREDOXIN"/>
    <property type="match status" value="1"/>
</dbReference>